<dbReference type="AlphaFoldDB" id="A0A368C2P1"/>
<dbReference type="EMBL" id="QOPI01000024">
    <property type="protein sequence ID" value="RCL43312.1"/>
    <property type="molecule type" value="Genomic_DNA"/>
</dbReference>
<evidence type="ECO:0008006" key="3">
    <source>
        <dbReference type="Google" id="ProtNLM"/>
    </source>
</evidence>
<protein>
    <recommendedName>
        <fullName evidence="3">Nuclear transport factor 2 family protein</fullName>
    </recommendedName>
</protein>
<comment type="caution">
    <text evidence="1">The sequence shown here is derived from an EMBL/GenBank/DDBJ whole genome shotgun (WGS) entry which is preliminary data.</text>
</comment>
<evidence type="ECO:0000313" key="2">
    <source>
        <dbReference type="Proteomes" id="UP000252915"/>
    </source>
</evidence>
<dbReference type="Proteomes" id="UP000252915">
    <property type="component" value="Unassembled WGS sequence"/>
</dbReference>
<evidence type="ECO:0000313" key="1">
    <source>
        <dbReference type="EMBL" id="RCL43312.1"/>
    </source>
</evidence>
<accession>A0A368C2P1</accession>
<organism evidence="1 2">
    <name type="scientific">SAR86 cluster bacterium</name>
    <dbReference type="NCBI Taxonomy" id="2030880"/>
    <lineage>
        <taxon>Bacteria</taxon>
        <taxon>Pseudomonadati</taxon>
        <taxon>Pseudomonadota</taxon>
        <taxon>Gammaproteobacteria</taxon>
        <taxon>SAR86 cluster</taxon>
    </lineage>
</organism>
<sequence length="151" mass="17268">NEQVELLNKEVEAANIGLIKTLYSDYNTAFIKNDFPRIASHFEAPVNFASDGIIAEKEKDVVERYEVMKATIQEGYAYSITGDVAIKRQSENSYLLCADFTRINKQKEVLFEGRAEYQWINVLDKGWKMNYLKGIDRGSNPNCILDGNKPF</sequence>
<reference evidence="1 2" key="1">
    <citation type="journal article" date="2018" name="Microbiome">
        <title>Fine metagenomic profile of the Mediterranean stratified and mixed water columns revealed by assembly and recruitment.</title>
        <authorList>
            <person name="Haro-Moreno J.M."/>
            <person name="Lopez-Perez M."/>
            <person name="De La Torre J.R."/>
            <person name="Picazo A."/>
            <person name="Camacho A."/>
            <person name="Rodriguez-Valera F."/>
        </authorList>
    </citation>
    <scope>NUCLEOTIDE SEQUENCE [LARGE SCALE GENOMIC DNA]</scope>
    <source>
        <strain evidence="1">MED-G78</strain>
    </source>
</reference>
<feature type="non-terminal residue" evidence="1">
    <location>
        <position position="1"/>
    </location>
</feature>
<name>A0A368C2P1_9GAMM</name>
<proteinExistence type="predicted"/>
<gene>
    <name evidence="1" type="ORF">DBW92_03965</name>
</gene>